<feature type="domain" description="AMP-binding enzyme C-terminal" evidence="6">
    <location>
        <begin position="442"/>
        <end position="517"/>
    </location>
</feature>
<dbReference type="OrthoDB" id="10253869at2759"/>
<evidence type="ECO:0000259" key="6">
    <source>
        <dbReference type="Pfam" id="PF13193"/>
    </source>
</evidence>
<organism evidence="7 8">
    <name type="scientific">Brassicogethes aeneus</name>
    <name type="common">Rape pollen beetle</name>
    <name type="synonym">Meligethes aeneus</name>
    <dbReference type="NCBI Taxonomy" id="1431903"/>
    <lineage>
        <taxon>Eukaryota</taxon>
        <taxon>Metazoa</taxon>
        <taxon>Ecdysozoa</taxon>
        <taxon>Arthropoda</taxon>
        <taxon>Hexapoda</taxon>
        <taxon>Insecta</taxon>
        <taxon>Pterygota</taxon>
        <taxon>Neoptera</taxon>
        <taxon>Endopterygota</taxon>
        <taxon>Coleoptera</taxon>
        <taxon>Polyphaga</taxon>
        <taxon>Cucujiformia</taxon>
        <taxon>Nitidulidae</taxon>
        <taxon>Meligethinae</taxon>
        <taxon>Brassicogethes</taxon>
    </lineage>
</organism>
<keyword evidence="8" id="KW-1185">Reference proteome</keyword>
<proteinExistence type="inferred from homology"/>
<dbReference type="AlphaFoldDB" id="A0A9P0BK56"/>
<dbReference type="InterPro" id="IPR025110">
    <property type="entry name" value="AMP-bd_C"/>
</dbReference>
<comment type="subcellular location">
    <subcellularLocation>
        <location evidence="1">Peroxisome</location>
    </subcellularLocation>
</comment>
<evidence type="ECO:0000256" key="3">
    <source>
        <dbReference type="ARBA" id="ARBA00022598"/>
    </source>
</evidence>
<dbReference type="Gene3D" id="3.40.50.12780">
    <property type="entry name" value="N-terminal domain of ligase-like"/>
    <property type="match status" value="1"/>
</dbReference>
<name>A0A9P0BK56_BRAAE</name>
<evidence type="ECO:0000256" key="4">
    <source>
        <dbReference type="ARBA" id="ARBA00023140"/>
    </source>
</evidence>
<keyword evidence="4" id="KW-0576">Peroxisome</keyword>
<evidence type="ECO:0000256" key="1">
    <source>
        <dbReference type="ARBA" id="ARBA00004275"/>
    </source>
</evidence>
<dbReference type="Pfam" id="PF00501">
    <property type="entry name" value="AMP-binding"/>
    <property type="match status" value="1"/>
</dbReference>
<evidence type="ECO:0000256" key="2">
    <source>
        <dbReference type="ARBA" id="ARBA00006432"/>
    </source>
</evidence>
<dbReference type="InterPro" id="IPR045851">
    <property type="entry name" value="AMP-bd_C_sf"/>
</dbReference>
<evidence type="ECO:0000259" key="5">
    <source>
        <dbReference type="Pfam" id="PF00501"/>
    </source>
</evidence>
<dbReference type="InterPro" id="IPR020845">
    <property type="entry name" value="AMP-binding_CS"/>
</dbReference>
<evidence type="ECO:0000313" key="8">
    <source>
        <dbReference type="Proteomes" id="UP001154078"/>
    </source>
</evidence>
<protein>
    <submittedName>
        <fullName evidence="7">Uncharacterized protein</fullName>
    </submittedName>
</protein>
<sequence>MARIIKGPKGKHTNVDYGNLGKYMHDAAQKYANNIFQIDADLDIKETYAQAHLRARRLALSLRAHGLQKDDIITICSRNNLNNTIPVIAGFFLGAKIASIDPTLSLIDCKHCINLVKPKFIFVENTSVELIESSIDCVGCAPKIVVIGKFDRHLSFDDLTKEHKDEATVKPVVISSKETAFIFFSSGTTGLPKGICCSHDAILKNPMNALDLDVLRADVIFHSTTLYWISAIICVMCSYIRGGHRVFSTNPTPEGVLKLFDKYKVTFAFSAPIFSYRLLEVPNLEKYNLESLYSMLFGGTPMTMEQITGMRDTFKHVKFQLAYGMTESSGFLTYFDFTRDKHIYLKKEMSSGKAAVDVEIKVVDIETRKLLPPNQNGEIVVKTATIANGYHNNSEMSRDFDEEGYLKTGDIGYYDEDECVYIVDRIKEMFKYLSWHIVPNSIEQVLMEHPAIQEAVVFGIPRGADGDVPTACVVLKDDQVVSVEELHKYVDERVADRQRLRGGIKFVDSIPKTPTSKFQRRLIREMYTKL</sequence>
<dbReference type="Gene3D" id="3.30.300.30">
    <property type="match status" value="1"/>
</dbReference>
<dbReference type="InterPro" id="IPR042099">
    <property type="entry name" value="ANL_N_sf"/>
</dbReference>
<keyword evidence="3" id="KW-0436">Ligase</keyword>
<gene>
    <name evidence="7" type="ORF">MELIAE_LOCUS13257</name>
</gene>
<dbReference type="Pfam" id="PF13193">
    <property type="entry name" value="AMP-binding_C"/>
    <property type="match status" value="1"/>
</dbReference>
<dbReference type="EMBL" id="OV121140">
    <property type="protein sequence ID" value="CAH0564798.1"/>
    <property type="molecule type" value="Genomic_DNA"/>
</dbReference>
<evidence type="ECO:0000313" key="7">
    <source>
        <dbReference type="EMBL" id="CAH0564798.1"/>
    </source>
</evidence>
<dbReference type="GO" id="GO:0005777">
    <property type="term" value="C:peroxisome"/>
    <property type="evidence" value="ECO:0007669"/>
    <property type="project" value="UniProtKB-SubCell"/>
</dbReference>
<feature type="domain" description="AMP-dependent synthetase/ligase" evidence="5">
    <location>
        <begin position="26"/>
        <end position="391"/>
    </location>
</feature>
<dbReference type="PROSITE" id="PS00455">
    <property type="entry name" value="AMP_BINDING"/>
    <property type="match status" value="1"/>
</dbReference>
<dbReference type="SUPFAM" id="SSF56801">
    <property type="entry name" value="Acetyl-CoA synthetase-like"/>
    <property type="match status" value="1"/>
</dbReference>
<dbReference type="Proteomes" id="UP001154078">
    <property type="component" value="Chromosome 9"/>
</dbReference>
<dbReference type="InterPro" id="IPR000873">
    <property type="entry name" value="AMP-dep_synth/lig_dom"/>
</dbReference>
<comment type="similarity">
    <text evidence="2">Belongs to the ATP-dependent AMP-binding enzyme family.</text>
</comment>
<dbReference type="PANTHER" id="PTHR24096">
    <property type="entry name" value="LONG-CHAIN-FATTY-ACID--COA LIGASE"/>
    <property type="match status" value="1"/>
</dbReference>
<dbReference type="GO" id="GO:0016405">
    <property type="term" value="F:CoA-ligase activity"/>
    <property type="evidence" value="ECO:0007669"/>
    <property type="project" value="TreeGrafter"/>
</dbReference>
<reference evidence="7" key="1">
    <citation type="submission" date="2021-12" db="EMBL/GenBank/DDBJ databases">
        <authorList>
            <person name="King R."/>
        </authorList>
    </citation>
    <scope>NUCLEOTIDE SEQUENCE</scope>
</reference>
<dbReference type="PANTHER" id="PTHR24096:SF149">
    <property type="entry name" value="AMP-BINDING DOMAIN-CONTAINING PROTEIN-RELATED"/>
    <property type="match status" value="1"/>
</dbReference>
<accession>A0A9P0BK56</accession>